<dbReference type="EMBL" id="UYRT01007721">
    <property type="protein sequence ID" value="VDK43268.1"/>
    <property type="molecule type" value="Genomic_DNA"/>
</dbReference>
<reference evidence="2 3" key="2">
    <citation type="submission" date="2018-11" db="EMBL/GenBank/DDBJ databases">
        <authorList>
            <consortium name="Pathogen Informatics"/>
        </authorList>
    </citation>
    <scope>NUCLEOTIDE SEQUENCE [LARGE SCALE GENOMIC DNA]</scope>
</reference>
<keyword evidence="3" id="KW-1185">Reference proteome</keyword>
<dbReference type="WBParaSite" id="GPUH_0000421401-mRNA-1">
    <property type="protein sequence ID" value="GPUH_0000421401-mRNA-1"/>
    <property type="gene ID" value="GPUH_0000421401"/>
</dbReference>
<dbReference type="Proteomes" id="UP000271098">
    <property type="component" value="Unassembled WGS sequence"/>
</dbReference>
<dbReference type="AlphaFoldDB" id="A0A183D666"/>
<name>A0A183D666_9BILA</name>
<evidence type="ECO:0000256" key="1">
    <source>
        <dbReference type="SAM" id="Coils"/>
    </source>
</evidence>
<protein>
    <submittedName>
        <fullName evidence="4">Rx_N domain-containing protein</fullName>
    </submittedName>
</protein>
<keyword evidence="1" id="KW-0175">Coiled coil</keyword>
<evidence type="ECO:0000313" key="3">
    <source>
        <dbReference type="Proteomes" id="UP000271098"/>
    </source>
</evidence>
<proteinExistence type="predicted"/>
<sequence>MSFEEAEKKLEDLKLKMNAYVLEKEANKRNALNKWRRLPVTRIRLHRIEQRLLDAESFGGNLKALGHIDAIRNMANEASTNLREVYDYYYFMDNNLQEVNDMLKDIEDKLASKAVKEGKTRRPKCLWFLCF</sequence>
<evidence type="ECO:0000313" key="2">
    <source>
        <dbReference type="EMBL" id="VDK43268.1"/>
    </source>
</evidence>
<gene>
    <name evidence="2" type="ORF">GPUH_LOCUS4207</name>
</gene>
<accession>A0A183D666</accession>
<evidence type="ECO:0000313" key="4">
    <source>
        <dbReference type="WBParaSite" id="GPUH_0000421401-mRNA-1"/>
    </source>
</evidence>
<reference evidence="4" key="1">
    <citation type="submission" date="2016-06" db="UniProtKB">
        <authorList>
            <consortium name="WormBaseParasite"/>
        </authorList>
    </citation>
    <scope>IDENTIFICATION</scope>
</reference>
<organism evidence="4">
    <name type="scientific">Gongylonema pulchrum</name>
    <dbReference type="NCBI Taxonomy" id="637853"/>
    <lineage>
        <taxon>Eukaryota</taxon>
        <taxon>Metazoa</taxon>
        <taxon>Ecdysozoa</taxon>
        <taxon>Nematoda</taxon>
        <taxon>Chromadorea</taxon>
        <taxon>Rhabditida</taxon>
        <taxon>Spirurina</taxon>
        <taxon>Spiruromorpha</taxon>
        <taxon>Spiruroidea</taxon>
        <taxon>Gongylonematidae</taxon>
        <taxon>Gongylonema</taxon>
    </lineage>
</organism>
<feature type="coiled-coil region" evidence="1">
    <location>
        <begin position="3"/>
        <end position="30"/>
    </location>
</feature>
<dbReference type="OrthoDB" id="5817483at2759"/>